<dbReference type="SUPFAM" id="SSF53448">
    <property type="entry name" value="Nucleotide-diphospho-sugar transferases"/>
    <property type="match status" value="1"/>
</dbReference>
<evidence type="ECO:0000256" key="1">
    <source>
        <dbReference type="ARBA" id="ARBA00004606"/>
    </source>
</evidence>
<name>A0AAN4ZM59_9BILA</name>
<dbReference type="GO" id="GO:0015020">
    <property type="term" value="F:glucuronosyltransferase activity"/>
    <property type="evidence" value="ECO:0007669"/>
    <property type="project" value="TreeGrafter"/>
</dbReference>
<evidence type="ECO:0000256" key="5">
    <source>
        <dbReference type="ARBA" id="ARBA00023136"/>
    </source>
</evidence>
<dbReference type="GO" id="GO:0035269">
    <property type="term" value="P:protein O-linked glycosylation via mannose"/>
    <property type="evidence" value="ECO:0007669"/>
    <property type="project" value="TreeGrafter"/>
</dbReference>
<evidence type="ECO:0000256" key="4">
    <source>
        <dbReference type="ARBA" id="ARBA00022989"/>
    </source>
</evidence>
<keyword evidence="6" id="KW-0325">Glycoprotein</keyword>
<protein>
    <submittedName>
        <fullName evidence="7">Uncharacterized protein</fullName>
    </submittedName>
</protein>
<dbReference type="GO" id="GO:0042285">
    <property type="term" value="F:xylosyltransferase activity"/>
    <property type="evidence" value="ECO:0007669"/>
    <property type="project" value="TreeGrafter"/>
</dbReference>
<proteinExistence type="predicted"/>
<comment type="subcellular location">
    <subcellularLocation>
        <location evidence="1">Membrane</location>
        <topology evidence="1">Single-pass type II membrane protein</topology>
    </subcellularLocation>
</comment>
<dbReference type="EMBL" id="BTRK01000003">
    <property type="protein sequence ID" value="GMR43306.1"/>
    <property type="molecule type" value="Genomic_DNA"/>
</dbReference>
<dbReference type="Proteomes" id="UP001328107">
    <property type="component" value="Unassembled WGS sequence"/>
</dbReference>
<dbReference type="PANTHER" id="PTHR12270:SF25">
    <property type="entry name" value="GLYCOSYLTRANSFERASE-LIKE PROTEIN LARGE"/>
    <property type="match status" value="1"/>
</dbReference>
<evidence type="ECO:0000313" key="8">
    <source>
        <dbReference type="Proteomes" id="UP001328107"/>
    </source>
</evidence>
<dbReference type="InterPro" id="IPR051292">
    <property type="entry name" value="Xyl/GlcA_transferase"/>
</dbReference>
<dbReference type="GO" id="GO:0016020">
    <property type="term" value="C:membrane"/>
    <property type="evidence" value="ECO:0007669"/>
    <property type="project" value="UniProtKB-SubCell"/>
</dbReference>
<dbReference type="Gene3D" id="3.90.550.10">
    <property type="entry name" value="Spore Coat Polysaccharide Biosynthesis Protein SpsA, Chain A"/>
    <property type="match status" value="1"/>
</dbReference>
<dbReference type="InterPro" id="IPR029044">
    <property type="entry name" value="Nucleotide-diphossugar_trans"/>
</dbReference>
<feature type="non-terminal residue" evidence="7">
    <location>
        <position position="1"/>
    </location>
</feature>
<organism evidence="7 8">
    <name type="scientific">Pristionchus mayeri</name>
    <dbReference type="NCBI Taxonomy" id="1317129"/>
    <lineage>
        <taxon>Eukaryota</taxon>
        <taxon>Metazoa</taxon>
        <taxon>Ecdysozoa</taxon>
        <taxon>Nematoda</taxon>
        <taxon>Chromadorea</taxon>
        <taxon>Rhabditida</taxon>
        <taxon>Rhabditina</taxon>
        <taxon>Diplogasteromorpha</taxon>
        <taxon>Diplogasteroidea</taxon>
        <taxon>Neodiplogasteridae</taxon>
        <taxon>Pristionchus</taxon>
    </lineage>
</organism>
<evidence type="ECO:0000256" key="3">
    <source>
        <dbReference type="ARBA" id="ARBA00022968"/>
    </source>
</evidence>
<keyword evidence="8" id="KW-1185">Reference proteome</keyword>
<comment type="caution">
    <text evidence="7">The sequence shown here is derived from an EMBL/GenBank/DDBJ whole genome shotgun (WGS) entry which is preliminary data.</text>
</comment>
<keyword evidence="5" id="KW-0472">Membrane</keyword>
<evidence type="ECO:0000313" key="7">
    <source>
        <dbReference type="EMBL" id="GMR43306.1"/>
    </source>
</evidence>
<reference evidence="8" key="1">
    <citation type="submission" date="2022-10" db="EMBL/GenBank/DDBJ databases">
        <title>Genome assembly of Pristionchus species.</title>
        <authorList>
            <person name="Yoshida K."/>
            <person name="Sommer R.J."/>
        </authorList>
    </citation>
    <scope>NUCLEOTIDE SEQUENCE [LARGE SCALE GENOMIC DNA]</scope>
    <source>
        <strain evidence="8">RS5460</strain>
    </source>
</reference>
<dbReference type="PANTHER" id="PTHR12270">
    <property type="entry name" value="GLYCOSYLTRANSFERASE-RELATED"/>
    <property type="match status" value="1"/>
</dbReference>
<keyword evidence="2" id="KW-0812">Transmembrane</keyword>
<evidence type="ECO:0000256" key="6">
    <source>
        <dbReference type="ARBA" id="ARBA00023180"/>
    </source>
</evidence>
<evidence type="ECO:0000256" key="2">
    <source>
        <dbReference type="ARBA" id="ARBA00022692"/>
    </source>
</evidence>
<dbReference type="AlphaFoldDB" id="A0AAN4ZM59"/>
<accession>A0AAN4ZM59</accession>
<keyword evidence="4" id="KW-1133">Transmembrane helix</keyword>
<dbReference type="GO" id="GO:0005794">
    <property type="term" value="C:Golgi apparatus"/>
    <property type="evidence" value="ECO:0007669"/>
    <property type="project" value="TreeGrafter"/>
</dbReference>
<sequence length="184" mass="20926">KCGSRKSLNSGLLFYDLKRMRAGGWDDMWRQSALMLLGKIRILTCPQDVLAAVATSRPETYMQLPCVYNFQIGKGALQWDCIKNETDLLQAKIPHWTGTKKYYENRGHTAVFSPIYRCFQKMDGYNFEEPNGAGNYRTLMNLRNIKRTATEGNVTLATHAPYVDAIQLIQRLNVTWSGPISLAI</sequence>
<keyword evidence="3" id="KW-0735">Signal-anchor</keyword>
<gene>
    <name evidence="7" type="ORF">PMAYCL1PPCAC_13501</name>
</gene>
<feature type="non-terminal residue" evidence="7">
    <location>
        <position position="184"/>
    </location>
</feature>